<dbReference type="RefSeq" id="WP_345557490.1">
    <property type="nucleotide sequence ID" value="NZ_BAABDQ010000001.1"/>
</dbReference>
<organism evidence="2 3">
    <name type="scientific">Nonomuraea rosea</name>
    <dbReference type="NCBI Taxonomy" id="638574"/>
    <lineage>
        <taxon>Bacteria</taxon>
        <taxon>Bacillati</taxon>
        <taxon>Actinomycetota</taxon>
        <taxon>Actinomycetes</taxon>
        <taxon>Streptosporangiales</taxon>
        <taxon>Streptosporangiaceae</taxon>
        <taxon>Nonomuraea</taxon>
    </lineage>
</organism>
<sequence length="357" mass="39202">MTSPTRTPAHPCTGCGASVAFAPGTTALRCPYCGLEQQIAAPARHVREHSYDAFLAKPRVHTLAPHQFACPGCAARTESDAISKLCQFCGTVLVADTTADSQVAPEAVLPFGLDRGGARTALRAWVKTRWFAPNRLKRVTEAESMKSTYLPHWTFDAATVSDYTGQRGQHYWVTESYTVNGERKTRRVRKTRWYPAAGRVARDFDDVLVAATARVSRERLDGLQPWPLERTLPYDPRYVAGHHSLRYDTEPQAGLEQAKAVMHGVIQGDCRADIGGDVQRVHTVDTSYAGVTFKLVLLPVWIGSYLFAGKTYQVLINGVNGEVQGDRPYSAVKITLAVLAALALVSAVVWLYLANRA</sequence>
<dbReference type="Proteomes" id="UP001500630">
    <property type="component" value="Unassembled WGS sequence"/>
</dbReference>
<reference evidence="3" key="1">
    <citation type="journal article" date="2019" name="Int. J. Syst. Evol. Microbiol.">
        <title>The Global Catalogue of Microorganisms (GCM) 10K type strain sequencing project: providing services to taxonomists for standard genome sequencing and annotation.</title>
        <authorList>
            <consortium name="The Broad Institute Genomics Platform"/>
            <consortium name="The Broad Institute Genome Sequencing Center for Infectious Disease"/>
            <person name="Wu L."/>
            <person name="Ma J."/>
        </authorList>
    </citation>
    <scope>NUCLEOTIDE SEQUENCE [LARGE SCALE GENOMIC DNA]</scope>
    <source>
        <strain evidence="3">JCM 17326</strain>
    </source>
</reference>
<evidence type="ECO:0000313" key="3">
    <source>
        <dbReference type="Proteomes" id="UP001500630"/>
    </source>
</evidence>
<evidence type="ECO:0000256" key="1">
    <source>
        <dbReference type="SAM" id="Phobius"/>
    </source>
</evidence>
<comment type="caution">
    <text evidence="2">The sequence shown here is derived from an EMBL/GenBank/DDBJ whole genome shotgun (WGS) entry which is preliminary data.</text>
</comment>
<keyword evidence="1" id="KW-0812">Transmembrane</keyword>
<protein>
    <recommendedName>
        <fullName evidence="4">TFIIB-type zinc ribbon-containing protein</fullName>
    </recommendedName>
</protein>
<dbReference type="PANTHER" id="PTHR37826">
    <property type="entry name" value="FLOTILLIN BAND_7_5 DOMAIN PROTEIN"/>
    <property type="match status" value="1"/>
</dbReference>
<gene>
    <name evidence="2" type="ORF">GCM10022419_001300</name>
</gene>
<accession>A0ABP6V1C0</accession>
<evidence type="ECO:0000313" key="2">
    <source>
        <dbReference type="EMBL" id="GAA3526337.1"/>
    </source>
</evidence>
<dbReference type="EMBL" id="BAABDQ010000001">
    <property type="protein sequence ID" value="GAA3526337.1"/>
    <property type="molecule type" value="Genomic_DNA"/>
</dbReference>
<keyword evidence="3" id="KW-1185">Reference proteome</keyword>
<proteinExistence type="predicted"/>
<name>A0ABP6V1C0_9ACTN</name>
<feature type="transmembrane region" description="Helical" evidence="1">
    <location>
        <begin position="334"/>
        <end position="353"/>
    </location>
</feature>
<keyword evidence="1" id="KW-1133">Transmembrane helix</keyword>
<keyword evidence="1" id="KW-0472">Membrane</keyword>
<dbReference type="PANTHER" id="PTHR37826:SF3">
    <property type="entry name" value="J DOMAIN-CONTAINING PROTEIN"/>
    <property type="match status" value="1"/>
</dbReference>
<evidence type="ECO:0008006" key="4">
    <source>
        <dbReference type="Google" id="ProtNLM"/>
    </source>
</evidence>